<evidence type="ECO:0000259" key="2">
    <source>
        <dbReference type="Pfam" id="PF00266"/>
    </source>
</evidence>
<sequence>MDYNRHHHNSAIPVVVLSACSNICGARLDIPTVSTLIHEYNGVVAWDLAAIAAHDKVDMNPSTHSNGYIDFAFVSPHKLIGGPGSSGLLLCKKKRQTNAVPTVCGGGVVLYVSQRGHRYLANFEEREEAGTPDILGCIRAGIVYHLHRTIGIEKIAAAEHKMADHLYKRLQSHSKIHILGPKASYTRSTAFDDRLRIVLTVLVFYPLISCIITAILPQDTAFVSFRYLHYNFVAAVLNDLFGIQARGGCACAGPYAETILGLSAENATKFEEAVGCTLSEIFKPGFVRIGVHFTMTQEEVDLVADAILWIADNGWILLPSYTFKTRSGEWYHIRRDDRQKLKTLLETFVQSSFRTGVELISLGNCSARCGEGSARRSSLPEHSIGGHKHVDEDSAMVSQKADEVCKKILSEAAMVKLDLPLFDPSLIHLLWFAHPFDAQQSIIQSMSSSEPPEPMVRTDLDLSNIAEKAPGHEISSRPSESIFNVRSWSDGVEPPRGVKKVMDYNRHHRDSAVPMVVLSARRKIHGARLDVMIRSALVCPQRTFMIALSHVDMNPSTHSNGYMGFALVSPHKLIDTSFRITHSKLVTQDAKFPLCATCSTIYARKESSKKGRSLTSVEEFISSTVCPTYVEVISAESAVVKSCRYANTHSMASATARQTMRYREDAREEIRKYFNCTAEDSVIFCGAGATAAIDRFIGILCHSRIFATDASPRGLRRAVRSSLTNTLALIVAIQVLIVDPAAHHSSLLPFRELASNYPLVRPAPTGQIHAKVIMNHPLLALAAFLMCFKGNESADFEVELETLPLCPVKGTASVEGLEKALKKVMDYNRHHHNSAIPVVVLSACSNICGARLDIPTVSTLIHEYNGVVAWDLAAIAAHDKVDMNPSTHPNGYIDFAFVSPHKLIGGPGSSGLLLCKKKRQTNAVPTVCGGGVVLYVSQRGHRYLDNFEEREEAGTPDILGCIRAGIVYHLHRTIGIEKIAAAEHKMADHLYKKLQSHSKIHILGPKASYTRSTAFDDRLRIVLTVLVFYPSISFVSFRYLHYNFVAAVLNDLFGIQARGGCACAGPYAETILGLSAENATKFEEAVGRTLSEIFKPGFVRIGVHFTMTQEEVDLVADAILWIADNGWILLPSYTFKTRSGEWYHIRRDDRQKLRSLSETFDQSSFATGLQLISLGNCSARCGKSSARRSSLPSIGSHKHVDEDSAMVMQKADEVCKKILSECQDSYQ</sequence>
<dbReference type="Pfam" id="PF00266">
    <property type="entry name" value="Aminotran_5"/>
    <property type="match status" value="2"/>
</dbReference>
<proteinExistence type="predicted"/>
<reference evidence="3 4" key="1">
    <citation type="submission" date="2008-07" db="EMBL/GenBank/DDBJ databases">
        <authorList>
            <person name="El-Sayed N."/>
            <person name="Caler E."/>
            <person name="Inman J."/>
            <person name="Amedeo P."/>
            <person name="Hass B."/>
            <person name="Wortman J."/>
        </authorList>
    </citation>
    <scope>NUCLEOTIDE SEQUENCE [LARGE SCALE GENOMIC DNA]</scope>
    <source>
        <strain evidence="4">ATCC 50983 / TXsc</strain>
    </source>
</reference>
<keyword evidence="1" id="KW-0472">Membrane</keyword>
<feature type="transmembrane region" description="Helical" evidence="1">
    <location>
        <begin position="197"/>
        <end position="216"/>
    </location>
</feature>
<evidence type="ECO:0000256" key="1">
    <source>
        <dbReference type="SAM" id="Phobius"/>
    </source>
</evidence>
<dbReference type="PANTHER" id="PTHR43686">
    <property type="entry name" value="SULFURTRANSFERASE-RELATED"/>
    <property type="match status" value="1"/>
</dbReference>
<dbReference type="PROSITE" id="PS51257">
    <property type="entry name" value="PROKAR_LIPOPROTEIN"/>
    <property type="match status" value="1"/>
</dbReference>
<keyword evidence="1" id="KW-0812">Transmembrane</keyword>
<dbReference type="Proteomes" id="UP000007800">
    <property type="component" value="Unassembled WGS sequence"/>
</dbReference>
<name>C5LIF1_PERM5</name>
<dbReference type="GeneID" id="9047442"/>
<evidence type="ECO:0000313" key="3">
    <source>
        <dbReference type="EMBL" id="EER03354.1"/>
    </source>
</evidence>
<gene>
    <name evidence="3" type="ORF">Pmar_PMAR014570</name>
</gene>
<dbReference type="InParanoid" id="C5LIF1"/>
<dbReference type="RefSeq" id="XP_002771538.1">
    <property type="nucleotide sequence ID" value="XM_002771492.1"/>
</dbReference>
<dbReference type="OrthoDB" id="198857at2759"/>
<dbReference type="Gene3D" id="3.90.1150.10">
    <property type="entry name" value="Aspartate Aminotransferase, domain 1"/>
    <property type="match status" value="2"/>
</dbReference>
<dbReference type="InterPro" id="IPR015422">
    <property type="entry name" value="PyrdxlP-dep_Trfase_small"/>
</dbReference>
<dbReference type="Gene3D" id="3.40.640.10">
    <property type="entry name" value="Type I PLP-dependent aspartate aminotransferase-like (Major domain)"/>
    <property type="match status" value="2"/>
</dbReference>
<organism evidence="4">
    <name type="scientific">Perkinsus marinus (strain ATCC 50983 / TXsc)</name>
    <dbReference type="NCBI Taxonomy" id="423536"/>
    <lineage>
        <taxon>Eukaryota</taxon>
        <taxon>Sar</taxon>
        <taxon>Alveolata</taxon>
        <taxon>Perkinsozoa</taxon>
        <taxon>Perkinsea</taxon>
        <taxon>Perkinsida</taxon>
        <taxon>Perkinsidae</taxon>
        <taxon>Perkinsus</taxon>
    </lineage>
</organism>
<accession>C5LIF1</accession>
<dbReference type="InterPro" id="IPR015424">
    <property type="entry name" value="PyrdxlP-dep_Trfase"/>
</dbReference>
<dbReference type="SUPFAM" id="SSF53383">
    <property type="entry name" value="PLP-dependent transferases"/>
    <property type="match status" value="2"/>
</dbReference>
<dbReference type="InterPro" id="IPR000192">
    <property type="entry name" value="Aminotrans_V_dom"/>
</dbReference>
<feature type="domain" description="Aminotransferase class V" evidence="2">
    <location>
        <begin position="831"/>
        <end position="1114"/>
    </location>
</feature>
<feature type="domain" description="Aminotransferase class V" evidence="2">
    <location>
        <begin position="10"/>
        <end position="184"/>
    </location>
</feature>
<evidence type="ECO:0000313" key="4">
    <source>
        <dbReference type="Proteomes" id="UP000007800"/>
    </source>
</evidence>
<dbReference type="EMBL" id="GG682243">
    <property type="protein sequence ID" value="EER03354.1"/>
    <property type="molecule type" value="Genomic_DNA"/>
</dbReference>
<protein>
    <recommendedName>
        <fullName evidence="2">Aminotransferase class V domain-containing protein</fullName>
    </recommendedName>
</protein>
<keyword evidence="1" id="KW-1133">Transmembrane helix</keyword>
<keyword evidence="4" id="KW-1185">Reference proteome</keyword>
<dbReference type="InterPro" id="IPR015421">
    <property type="entry name" value="PyrdxlP-dep_Trfase_major"/>
</dbReference>
<dbReference type="AlphaFoldDB" id="C5LIF1"/>
<dbReference type="PANTHER" id="PTHR43686:SF1">
    <property type="entry name" value="AMINOTRAN_5 DOMAIN-CONTAINING PROTEIN"/>
    <property type="match status" value="1"/>
</dbReference>